<dbReference type="AlphaFoldDB" id="A0A645DMJ2"/>
<reference evidence="1" key="1">
    <citation type="submission" date="2019-08" db="EMBL/GenBank/DDBJ databases">
        <authorList>
            <person name="Kucharzyk K."/>
            <person name="Murdoch R.W."/>
            <person name="Higgins S."/>
            <person name="Loffler F."/>
        </authorList>
    </citation>
    <scope>NUCLEOTIDE SEQUENCE</scope>
</reference>
<protein>
    <submittedName>
        <fullName evidence="1">Uncharacterized protein</fullName>
    </submittedName>
</protein>
<comment type="caution">
    <text evidence="1">The sequence shown here is derived from an EMBL/GenBank/DDBJ whole genome shotgun (WGS) entry which is preliminary data.</text>
</comment>
<evidence type="ECO:0000313" key="1">
    <source>
        <dbReference type="EMBL" id="MPM89752.1"/>
    </source>
</evidence>
<name>A0A645DMJ2_9ZZZZ</name>
<gene>
    <name evidence="1" type="ORF">SDC9_136864</name>
</gene>
<dbReference type="EMBL" id="VSSQ01037135">
    <property type="protein sequence ID" value="MPM89752.1"/>
    <property type="molecule type" value="Genomic_DNA"/>
</dbReference>
<accession>A0A645DMJ2</accession>
<sequence>MKNTVPSKMVGSINCISLQSAPAKLPISQNVILCIPSALFAKYTIKLENALQTELKAIPAKRSFIEFDLPPILDINNTSIDTINAPINPQTPIAFVPNRLPIPNITATVAPNDAPDDTPNIYGSANGFLTIACITIPTTDSPIPTPIAKIILGNLINHTTSFTAESITIFKLNNLLNIIS</sequence>
<proteinExistence type="predicted"/>
<organism evidence="1">
    <name type="scientific">bioreactor metagenome</name>
    <dbReference type="NCBI Taxonomy" id="1076179"/>
    <lineage>
        <taxon>unclassified sequences</taxon>
        <taxon>metagenomes</taxon>
        <taxon>ecological metagenomes</taxon>
    </lineage>
</organism>